<evidence type="ECO:0000256" key="1">
    <source>
        <dbReference type="ARBA" id="ARBA00000900"/>
    </source>
</evidence>
<organism evidence="16 17">
    <name type="scientific">Synchytrium endobioticum</name>
    <dbReference type="NCBI Taxonomy" id="286115"/>
    <lineage>
        <taxon>Eukaryota</taxon>
        <taxon>Fungi</taxon>
        <taxon>Fungi incertae sedis</taxon>
        <taxon>Chytridiomycota</taxon>
        <taxon>Chytridiomycota incertae sedis</taxon>
        <taxon>Chytridiomycetes</taxon>
        <taxon>Synchytriales</taxon>
        <taxon>Synchytriaceae</taxon>
        <taxon>Synchytrium</taxon>
    </lineage>
</organism>
<dbReference type="Pfam" id="PF13639">
    <property type="entry name" value="zf-RING_2"/>
    <property type="match status" value="1"/>
</dbReference>
<dbReference type="SUPFAM" id="SSF57850">
    <property type="entry name" value="RING/U-box"/>
    <property type="match status" value="1"/>
</dbReference>
<dbReference type="InterPro" id="IPR013083">
    <property type="entry name" value="Znf_RING/FYVE/PHD"/>
</dbReference>
<dbReference type="PANTHER" id="PTHR45977">
    <property type="entry name" value="TARGET OF ERK KINASE MPK-1"/>
    <property type="match status" value="1"/>
</dbReference>
<dbReference type="InterPro" id="IPR001841">
    <property type="entry name" value="Znf_RING"/>
</dbReference>
<keyword evidence="9" id="KW-0862">Zinc</keyword>
<evidence type="ECO:0000256" key="6">
    <source>
        <dbReference type="ARBA" id="ARBA00022723"/>
    </source>
</evidence>
<dbReference type="AlphaFoldDB" id="A0A507D5Q7"/>
<accession>A0A507D5Q7</accession>
<dbReference type="GO" id="GO:0006511">
    <property type="term" value="P:ubiquitin-dependent protein catabolic process"/>
    <property type="evidence" value="ECO:0007669"/>
    <property type="project" value="TreeGrafter"/>
</dbReference>
<evidence type="ECO:0000313" key="17">
    <source>
        <dbReference type="Proteomes" id="UP000320475"/>
    </source>
</evidence>
<dbReference type="GO" id="GO:0061630">
    <property type="term" value="F:ubiquitin protein ligase activity"/>
    <property type="evidence" value="ECO:0007669"/>
    <property type="project" value="UniProtKB-EC"/>
</dbReference>
<dbReference type="PROSITE" id="PS50089">
    <property type="entry name" value="ZF_RING_2"/>
    <property type="match status" value="1"/>
</dbReference>
<feature type="domain" description="RING-type" evidence="15">
    <location>
        <begin position="683"/>
        <end position="723"/>
    </location>
</feature>
<dbReference type="VEuPathDB" id="FungiDB:SeMB42_g07161"/>
<protein>
    <recommendedName>
        <fullName evidence="3">RING-type E3 ubiquitin transferase</fullName>
        <ecNumber evidence="3">2.3.2.27</ecNumber>
    </recommendedName>
</protein>
<comment type="caution">
    <text evidence="16">The sequence shown here is derived from an EMBL/GenBank/DDBJ whole genome shotgun (WGS) entry which is preliminary data.</text>
</comment>
<evidence type="ECO:0000256" key="2">
    <source>
        <dbReference type="ARBA" id="ARBA00004141"/>
    </source>
</evidence>
<dbReference type="EMBL" id="QEAM01000097">
    <property type="protein sequence ID" value="TPX46691.1"/>
    <property type="molecule type" value="Genomic_DNA"/>
</dbReference>
<dbReference type="OrthoDB" id="8062037at2759"/>
<keyword evidence="7 12" id="KW-0863">Zinc-finger</keyword>
<dbReference type="VEuPathDB" id="FungiDB:SeMB42_g03889"/>
<keyword evidence="6" id="KW-0479">Metal-binding</keyword>
<feature type="chain" id="PRO_5021363502" description="RING-type E3 ubiquitin transferase" evidence="14">
    <location>
        <begin position="34"/>
        <end position="726"/>
    </location>
</feature>
<evidence type="ECO:0000313" key="16">
    <source>
        <dbReference type="EMBL" id="TPX46691.1"/>
    </source>
</evidence>
<feature type="region of interest" description="Disordered" evidence="13">
    <location>
        <begin position="75"/>
        <end position="99"/>
    </location>
</feature>
<evidence type="ECO:0000256" key="14">
    <source>
        <dbReference type="SAM" id="SignalP"/>
    </source>
</evidence>
<evidence type="ECO:0000256" key="8">
    <source>
        <dbReference type="ARBA" id="ARBA00022786"/>
    </source>
</evidence>
<dbReference type="GO" id="GO:0016567">
    <property type="term" value="P:protein ubiquitination"/>
    <property type="evidence" value="ECO:0007669"/>
    <property type="project" value="TreeGrafter"/>
</dbReference>
<dbReference type="SMART" id="SM00184">
    <property type="entry name" value="RING"/>
    <property type="match status" value="1"/>
</dbReference>
<sequence length="726" mass="82980">MRSNPHMHPKQRKQILAFVVFQVMACAFNPALAMDGREIVPSGSAGRHGSRGRHGAMRSSYSGMTSDAIGHVDMMGGSSGIEGMDEPHDMAATSPRQDIPLSPSMDLANLKCLIREIWNKCMDWRVFFGDEGAEKVLRDDLKRIGKVCKAIILQGAESAMQNHIAAVFEVLHPVMERIDNLPPRWRFTMKRFLKDKLCRLEGREPDAGPQMLKTDREVARKYSIVLRQINWMFTSIDKAISRMGRDQSEMREHLEPMRDKWDATGDIIEGIEGVWAELDKFIHATGFGGLPRYRFGDLIDNILLGTCEWLEEKSAGDSPWQNPESNAGPQVLKTDPEVQEKYSIVLGLINGMFTDIDRAISQMRPSDQSYANDALTLMRDGWYANDDIIKGIEVVWAELDFMLRSRDCRLGNLLEGIFRRIYRWLEQNGVEDDSWQNPMDLTKFTGILNELGKQCGYWVAEGVEGEILIDDFTHIKTVCEAIVEQESASGMQNHIAEILEVLRPVMERIDKSPPRWRFTMKRFLKDIVCRLEGHEQDAGPQVLKTDRESARKYSVVVELIHRMFTSIDEEISRMGRDQRRVNDALTPMRDVWYSSGDIIKGIEDLWAELDKLIHVTGVDGRPRYRLCRLIPHILRRTYDWLEQNSTRDNPWQDFVDEVLTDYRHTTTCQDPSESSVCQEPLKCAICGDNIDAVSPMTLPCGHQFHDNCIGEWASRAQTCPCCRTGF</sequence>
<reference evidence="16 17" key="1">
    <citation type="journal article" date="2019" name="Sci. Rep.">
        <title>Comparative genomics of chytrid fungi reveal insights into the obligate biotrophic and pathogenic lifestyle of Synchytrium endobioticum.</title>
        <authorList>
            <person name="van de Vossenberg B.T.L.H."/>
            <person name="Warris S."/>
            <person name="Nguyen H.D.T."/>
            <person name="van Gent-Pelzer M.P.E."/>
            <person name="Joly D.L."/>
            <person name="van de Geest H.C."/>
            <person name="Bonants P.J.M."/>
            <person name="Smith D.S."/>
            <person name="Levesque C.A."/>
            <person name="van der Lee T.A.J."/>
        </authorList>
    </citation>
    <scope>NUCLEOTIDE SEQUENCE [LARGE SCALE GENOMIC DNA]</scope>
    <source>
        <strain evidence="16 17">LEV6574</strain>
    </source>
</reference>
<dbReference type="GO" id="GO:0008270">
    <property type="term" value="F:zinc ion binding"/>
    <property type="evidence" value="ECO:0007669"/>
    <property type="project" value="UniProtKB-KW"/>
</dbReference>
<evidence type="ECO:0000259" key="15">
    <source>
        <dbReference type="PROSITE" id="PS50089"/>
    </source>
</evidence>
<evidence type="ECO:0000256" key="12">
    <source>
        <dbReference type="PROSITE-ProRule" id="PRU00175"/>
    </source>
</evidence>
<gene>
    <name evidence="16" type="ORF">SeLEV6574_g03095</name>
</gene>
<keyword evidence="4" id="KW-0808">Transferase</keyword>
<dbReference type="Gene3D" id="3.30.40.10">
    <property type="entry name" value="Zinc/RING finger domain, C3HC4 (zinc finger)"/>
    <property type="match status" value="1"/>
</dbReference>
<dbReference type="Proteomes" id="UP000320475">
    <property type="component" value="Unassembled WGS sequence"/>
</dbReference>
<evidence type="ECO:0000256" key="13">
    <source>
        <dbReference type="SAM" id="MobiDB-lite"/>
    </source>
</evidence>
<feature type="signal peptide" evidence="14">
    <location>
        <begin position="1"/>
        <end position="33"/>
    </location>
</feature>
<evidence type="ECO:0000256" key="4">
    <source>
        <dbReference type="ARBA" id="ARBA00022679"/>
    </source>
</evidence>
<evidence type="ECO:0000256" key="7">
    <source>
        <dbReference type="ARBA" id="ARBA00022771"/>
    </source>
</evidence>
<keyword evidence="14" id="KW-0732">Signal</keyword>
<evidence type="ECO:0000256" key="9">
    <source>
        <dbReference type="ARBA" id="ARBA00022833"/>
    </source>
</evidence>
<keyword evidence="11" id="KW-0472">Membrane</keyword>
<comment type="catalytic activity">
    <reaction evidence="1">
        <text>S-ubiquitinyl-[E2 ubiquitin-conjugating enzyme]-L-cysteine + [acceptor protein]-L-lysine = [E2 ubiquitin-conjugating enzyme]-L-cysteine + N(6)-ubiquitinyl-[acceptor protein]-L-lysine.</text>
        <dbReference type="EC" id="2.3.2.27"/>
    </reaction>
</comment>
<proteinExistence type="predicted"/>
<evidence type="ECO:0000256" key="10">
    <source>
        <dbReference type="ARBA" id="ARBA00022989"/>
    </source>
</evidence>
<keyword evidence="8" id="KW-0833">Ubl conjugation pathway</keyword>
<evidence type="ECO:0000256" key="11">
    <source>
        <dbReference type="ARBA" id="ARBA00023136"/>
    </source>
</evidence>
<keyword evidence="10" id="KW-1133">Transmembrane helix</keyword>
<dbReference type="EC" id="2.3.2.27" evidence="3"/>
<evidence type="ECO:0000256" key="3">
    <source>
        <dbReference type="ARBA" id="ARBA00012483"/>
    </source>
</evidence>
<dbReference type="GO" id="GO:0016020">
    <property type="term" value="C:membrane"/>
    <property type="evidence" value="ECO:0007669"/>
    <property type="project" value="UniProtKB-SubCell"/>
</dbReference>
<evidence type="ECO:0000256" key="5">
    <source>
        <dbReference type="ARBA" id="ARBA00022692"/>
    </source>
</evidence>
<dbReference type="VEuPathDB" id="FungiDB:SeMB42_g00736"/>
<keyword evidence="5" id="KW-0812">Transmembrane</keyword>
<comment type="subcellular location">
    <subcellularLocation>
        <location evidence="2">Membrane</location>
        <topology evidence="2">Multi-pass membrane protein</topology>
    </subcellularLocation>
</comment>
<dbReference type="PANTHER" id="PTHR45977:SF4">
    <property type="entry name" value="RING-TYPE DOMAIN-CONTAINING PROTEIN"/>
    <property type="match status" value="1"/>
</dbReference>
<name>A0A507D5Q7_9FUNG</name>